<dbReference type="EMBL" id="VDEP01000342">
    <property type="protein sequence ID" value="KAA1099180.1"/>
    <property type="molecule type" value="Genomic_DNA"/>
</dbReference>
<dbReference type="Proteomes" id="UP000325313">
    <property type="component" value="Unassembled WGS sequence"/>
</dbReference>
<name>A0A5B0PEW7_PUCGR</name>
<evidence type="ECO:0000313" key="2">
    <source>
        <dbReference type="Proteomes" id="UP000325313"/>
    </source>
</evidence>
<dbReference type="AlphaFoldDB" id="A0A5B0PEW7"/>
<proteinExistence type="predicted"/>
<organism evidence="1 2">
    <name type="scientific">Puccinia graminis f. sp. tritici</name>
    <dbReference type="NCBI Taxonomy" id="56615"/>
    <lineage>
        <taxon>Eukaryota</taxon>
        <taxon>Fungi</taxon>
        <taxon>Dikarya</taxon>
        <taxon>Basidiomycota</taxon>
        <taxon>Pucciniomycotina</taxon>
        <taxon>Pucciniomycetes</taxon>
        <taxon>Pucciniales</taxon>
        <taxon>Pucciniaceae</taxon>
        <taxon>Puccinia</taxon>
    </lineage>
</organism>
<gene>
    <name evidence="1" type="ORF">PGTUg99_015602</name>
</gene>
<comment type="caution">
    <text evidence="1">The sequence shown here is derived from an EMBL/GenBank/DDBJ whole genome shotgun (WGS) entry which is preliminary data.</text>
</comment>
<protein>
    <submittedName>
        <fullName evidence="1">Uncharacterized protein</fullName>
    </submittedName>
</protein>
<reference evidence="1 2" key="1">
    <citation type="submission" date="2019-05" db="EMBL/GenBank/DDBJ databases">
        <title>Emergence of the Ug99 lineage of the wheat stem rust pathogen through somatic hybridization.</title>
        <authorList>
            <person name="Li F."/>
            <person name="Upadhyaya N.M."/>
            <person name="Sperschneider J."/>
            <person name="Matny O."/>
            <person name="Nguyen-Phuc H."/>
            <person name="Mago R."/>
            <person name="Raley C."/>
            <person name="Miller M.E."/>
            <person name="Silverstein K.A.T."/>
            <person name="Henningsen E."/>
            <person name="Hirsch C.D."/>
            <person name="Visser B."/>
            <person name="Pretorius Z.A."/>
            <person name="Steffenson B.J."/>
            <person name="Schwessinger B."/>
            <person name="Dodds P.N."/>
            <person name="Figueroa M."/>
        </authorList>
    </citation>
    <scope>NUCLEOTIDE SEQUENCE [LARGE SCALE GENOMIC DNA]</scope>
    <source>
        <strain evidence="1 2">Ug99</strain>
    </source>
</reference>
<evidence type="ECO:0000313" key="1">
    <source>
        <dbReference type="EMBL" id="KAA1099180.1"/>
    </source>
</evidence>
<accession>A0A5B0PEW7</accession>
<sequence>MENNKSTRSKTYARKEPVEAISSVAAENIATIANPTQTKVAEFSTAHNSSDPHDSDEEGSVDLIAKIPVLSTETAREVILNTSIPPAKDLAAKRSLVWTKLKEAQASGDKLLSKILLKAYNELEDTAIDGPPKMTQSISALPVLTNMSEELSIAKTIVNATETELEDNLVYAVGTVTNHQDIGFTPYFDDNIKKLKAPLPLTIFDREWQKKALTAHLMLKLSKNSEATKLP</sequence>